<dbReference type="Proteomes" id="UP001055712">
    <property type="component" value="Unassembled WGS sequence"/>
</dbReference>
<reference evidence="1" key="2">
    <citation type="submission" date="2020-11" db="EMBL/GenBank/DDBJ databases">
        <authorList>
            <person name="Cecchin M."/>
            <person name="Marcolungo L."/>
            <person name="Rossato M."/>
            <person name="Girolomoni L."/>
            <person name="Cosentino E."/>
            <person name="Cuine S."/>
            <person name="Li-Beisson Y."/>
            <person name="Delledonne M."/>
            <person name="Ballottari M."/>
        </authorList>
    </citation>
    <scope>NUCLEOTIDE SEQUENCE</scope>
    <source>
        <strain evidence="1">211/11P</strain>
        <tissue evidence="1">Whole cell</tissue>
    </source>
</reference>
<keyword evidence="2" id="KW-1185">Reference proteome</keyword>
<organism evidence="1 2">
    <name type="scientific">Chlorella vulgaris</name>
    <name type="common">Green alga</name>
    <dbReference type="NCBI Taxonomy" id="3077"/>
    <lineage>
        <taxon>Eukaryota</taxon>
        <taxon>Viridiplantae</taxon>
        <taxon>Chlorophyta</taxon>
        <taxon>core chlorophytes</taxon>
        <taxon>Trebouxiophyceae</taxon>
        <taxon>Chlorellales</taxon>
        <taxon>Chlorellaceae</taxon>
        <taxon>Chlorella clade</taxon>
        <taxon>Chlorella</taxon>
    </lineage>
</organism>
<protein>
    <submittedName>
        <fullName evidence="1">Uncharacterized protein</fullName>
    </submittedName>
</protein>
<evidence type="ECO:0000313" key="2">
    <source>
        <dbReference type="Proteomes" id="UP001055712"/>
    </source>
</evidence>
<name>A0A9D4TI84_CHLVU</name>
<dbReference type="AlphaFoldDB" id="A0A9D4TI84"/>
<dbReference type="OrthoDB" id="522620at2759"/>
<dbReference type="EMBL" id="SIDB01000011">
    <property type="protein sequence ID" value="KAI3426173.1"/>
    <property type="molecule type" value="Genomic_DNA"/>
</dbReference>
<sequence length="67" mass="7189">MGWVSATVVQGVVAFVILGTLKRAGVIKVETRAIEHPGVRSMFEQGVAFGESIATAGERIVNEFKRS</sequence>
<comment type="caution">
    <text evidence="1">The sequence shown here is derived from an EMBL/GenBank/DDBJ whole genome shotgun (WGS) entry which is preliminary data.</text>
</comment>
<gene>
    <name evidence="1" type="ORF">D9Q98_008550</name>
</gene>
<evidence type="ECO:0000313" key="1">
    <source>
        <dbReference type="EMBL" id="KAI3426173.1"/>
    </source>
</evidence>
<reference evidence="1" key="1">
    <citation type="journal article" date="2019" name="Plant J.">
        <title>Chlorella vulgaris genome assembly and annotation reveals the molecular basis for metabolic acclimation to high light conditions.</title>
        <authorList>
            <person name="Cecchin M."/>
            <person name="Marcolungo L."/>
            <person name="Rossato M."/>
            <person name="Girolomoni L."/>
            <person name="Cosentino E."/>
            <person name="Cuine S."/>
            <person name="Li-Beisson Y."/>
            <person name="Delledonne M."/>
            <person name="Ballottari M."/>
        </authorList>
    </citation>
    <scope>NUCLEOTIDE SEQUENCE</scope>
    <source>
        <strain evidence="1">211/11P</strain>
    </source>
</reference>
<proteinExistence type="predicted"/>
<accession>A0A9D4TI84</accession>